<dbReference type="SUPFAM" id="SSF49863">
    <property type="entry name" value="Hyaluronate lyase-like, C-terminal domain"/>
    <property type="match status" value="1"/>
</dbReference>
<sequence length="108" mass="11496">MDDDHSNAMIVFWDALGGSVTIPGQSIFDAPVTITADGNSAIMYHYKTGNITVSDPSQTLTELQVALHVGLLGKKPPHWGWDFAKSFTFDLPTSGSSGSSVSQLLSNP</sequence>
<dbReference type="Gene3D" id="2.60.220.10">
    <property type="entry name" value="Polysaccharide lyase family 8-like, C-terminal"/>
    <property type="match status" value="1"/>
</dbReference>
<evidence type="ECO:0000313" key="3">
    <source>
        <dbReference type="Proteomes" id="UP000076532"/>
    </source>
</evidence>
<organism evidence="2 3">
    <name type="scientific">Athelia psychrophila</name>
    <dbReference type="NCBI Taxonomy" id="1759441"/>
    <lineage>
        <taxon>Eukaryota</taxon>
        <taxon>Fungi</taxon>
        <taxon>Dikarya</taxon>
        <taxon>Basidiomycota</taxon>
        <taxon>Agaricomycotina</taxon>
        <taxon>Agaricomycetes</taxon>
        <taxon>Agaricomycetidae</taxon>
        <taxon>Atheliales</taxon>
        <taxon>Atheliaceae</taxon>
        <taxon>Athelia</taxon>
    </lineage>
</organism>
<feature type="domain" description="Polysaccharide lyase family 8 C-terminal" evidence="1">
    <location>
        <begin position="4"/>
        <end position="64"/>
    </location>
</feature>
<dbReference type="EMBL" id="KV417897">
    <property type="protein sequence ID" value="KZP04686.1"/>
    <property type="molecule type" value="Genomic_DNA"/>
</dbReference>
<dbReference type="Proteomes" id="UP000076532">
    <property type="component" value="Unassembled WGS sequence"/>
</dbReference>
<dbReference type="AlphaFoldDB" id="A0A167V6G5"/>
<evidence type="ECO:0000259" key="1">
    <source>
        <dbReference type="Pfam" id="PF02884"/>
    </source>
</evidence>
<dbReference type="GO" id="GO:0005576">
    <property type="term" value="C:extracellular region"/>
    <property type="evidence" value="ECO:0007669"/>
    <property type="project" value="InterPro"/>
</dbReference>
<keyword evidence="3" id="KW-1185">Reference proteome</keyword>
<dbReference type="InterPro" id="IPR011071">
    <property type="entry name" value="Lyase_8-like_C"/>
</dbReference>
<dbReference type="GO" id="GO:0005975">
    <property type="term" value="P:carbohydrate metabolic process"/>
    <property type="evidence" value="ECO:0007669"/>
    <property type="project" value="InterPro"/>
</dbReference>
<name>A0A167V6G5_9AGAM</name>
<dbReference type="InterPro" id="IPR004103">
    <property type="entry name" value="Lyase_8_C"/>
</dbReference>
<reference evidence="2 3" key="1">
    <citation type="journal article" date="2016" name="Mol. Biol. Evol.">
        <title>Comparative Genomics of Early-Diverging Mushroom-Forming Fungi Provides Insights into the Origins of Lignocellulose Decay Capabilities.</title>
        <authorList>
            <person name="Nagy L.G."/>
            <person name="Riley R."/>
            <person name="Tritt A."/>
            <person name="Adam C."/>
            <person name="Daum C."/>
            <person name="Floudas D."/>
            <person name="Sun H."/>
            <person name="Yadav J.S."/>
            <person name="Pangilinan J."/>
            <person name="Larsson K.H."/>
            <person name="Matsuura K."/>
            <person name="Barry K."/>
            <person name="Labutti K."/>
            <person name="Kuo R."/>
            <person name="Ohm R.A."/>
            <person name="Bhattacharya S.S."/>
            <person name="Shirouzu T."/>
            <person name="Yoshinaga Y."/>
            <person name="Martin F.M."/>
            <person name="Grigoriev I.V."/>
            <person name="Hibbett D.S."/>
        </authorList>
    </citation>
    <scope>NUCLEOTIDE SEQUENCE [LARGE SCALE GENOMIC DNA]</scope>
    <source>
        <strain evidence="2 3">CBS 109695</strain>
    </source>
</reference>
<protein>
    <recommendedName>
        <fullName evidence="1">Polysaccharide lyase family 8 C-terminal domain-containing protein</fullName>
    </recommendedName>
</protein>
<gene>
    <name evidence="2" type="ORF">FIBSPDRAFT_1054518</name>
</gene>
<dbReference type="Pfam" id="PF02884">
    <property type="entry name" value="Lyase_8_C"/>
    <property type="match status" value="1"/>
</dbReference>
<dbReference type="GO" id="GO:0016829">
    <property type="term" value="F:lyase activity"/>
    <property type="evidence" value="ECO:0007669"/>
    <property type="project" value="InterPro"/>
</dbReference>
<accession>A0A167V6G5</accession>
<proteinExistence type="predicted"/>
<dbReference type="OrthoDB" id="5980780at2759"/>
<evidence type="ECO:0000313" key="2">
    <source>
        <dbReference type="EMBL" id="KZP04686.1"/>
    </source>
</evidence>